<keyword evidence="2" id="KW-1185">Reference proteome</keyword>
<dbReference type="Gene3D" id="2.60.110.10">
    <property type="entry name" value="Thaumatin"/>
    <property type="match status" value="1"/>
</dbReference>
<dbReference type="Proteomes" id="UP000243081">
    <property type="component" value="Unassembled WGS sequence"/>
</dbReference>
<accession>A0A179IEK9</accession>
<name>A0A179IEK9_CORDF</name>
<dbReference type="SUPFAM" id="SSF49870">
    <property type="entry name" value="Osmotin, thaumatin-like protein"/>
    <property type="match status" value="1"/>
</dbReference>
<dbReference type="InterPro" id="IPR037176">
    <property type="entry name" value="Osmotin/thaumatin-like_sf"/>
</dbReference>
<sequence>MPTVYIMLADTLNLELINHCPQPVWPAITANSPWQTMSSPLTDMSALQLGASCPFSLALPWSGRIWGDCGRSSCSNLTGRATTLFELDASGGPGLQR</sequence>
<reference evidence="1 2" key="1">
    <citation type="submission" date="2016-03" db="EMBL/GenBank/DDBJ databases">
        <title>Fine-scale spatial genetic structure of a fungal parasite of coffee scale insects.</title>
        <authorList>
            <person name="Jackson D."/>
            <person name="Zemenick K.A."/>
            <person name="Malloure B."/>
            <person name="Quandt C.A."/>
            <person name="James T.Y."/>
        </authorList>
    </citation>
    <scope>NUCLEOTIDE SEQUENCE [LARGE SCALE GENOMIC DNA]</scope>
    <source>
        <strain evidence="1 2">UM487</strain>
    </source>
</reference>
<evidence type="ECO:0000313" key="2">
    <source>
        <dbReference type="Proteomes" id="UP000243081"/>
    </source>
</evidence>
<comment type="caution">
    <text evidence="1">The sequence shown here is derived from an EMBL/GenBank/DDBJ whole genome shotgun (WGS) entry which is preliminary data.</text>
</comment>
<dbReference type="EMBL" id="LUKN01001530">
    <property type="protein sequence ID" value="OAR00775.1"/>
    <property type="molecule type" value="Genomic_DNA"/>
</dbReference>
<gene>
    <name evidence="1" type="ORF">LLEC1_06564</name>
</gene>
<proteinExistence type="predicted"/>
<dbReference type="AlphaFoldDB" id="A0A179IEK9"/>
<protein>
    <submittedName>
        <fullName evidence="1">Uncharacterized protein</fullName>
    </submittedName>
</protein>
<evidence type="ECO:0000313" key="1">
    <source>
        <dbReference type="EMBL" id="OAR00775.1"/>
    </source>
</evidence>
<organism evidence="1 2">
    <name type="scientific">Cordyceps confragosa</name>
    <name type="common">Lecanicillium lecanii</name>
    <dbReference type="NCBI Taxonomy" id="2714763"/>
    <lineage>
        <taxon>Eukaryota</taxon>
        <taxon>Fungi</taxon>
        <taxon>Dikarya</taxon>
        <taxon>Ascomycota</taxon>
        <taxon>Pezizomycotina</taxon>
        <taxon>Sordariomycetes</taxon>
        <taxon>Hypocreomycetidae</taxon>
        <taxon>Hypocreales</taxon>
        <taxon>Cordycipitaceae</taxon>
        <taxon>Akanthomyces</taxon>
    </lineage>
</organism>